<keyword evidence="2" id="KW-1185">Reference proteome</keyword>
<dbReference type="Proteomes" id="UP001596098">
    <property type="component" value="Unassembled WGS sequence"/>
</dbReference>
<organism evidence="1 2">
    <name type="scientific">Nocardioides yefusunii</name>
    <dbReference type="NCBI Taxonomy" id="2500546"/>
    <lineage>
        <taxon>Bacteria</taxon>
        <taxon>Bacillati</taxon>
        <taxon>Actinomycetota</taxon>
        <taxon>Actinomycetes</taxon>
        <taxon>Propionibacteriales</taxon>
        <taxon>Nocardioidaceae</taxon>
        <taxon>Nocardioides</taxon>
    </lineage>
</organism>
<comment type="caution">
    <text evidence="1">The sequence shown here is derived from an EMBL/GenBank/DDBJ whole genome shotgun (WGS) entry which is preliminary data.</text>
</comment>
<reference evidence="2" key="1">
    <citation type="journal article" date="2019" name="Int. J. Syst. Evol. Microbiol.">
        <title>The Global Catalogue of Microorganisms (GCM) 10K type strain sequencing project: providing services to taxonomists for standard genome sequencing and annotation.</title>
        <authorList>
            <consortium name="The Broad Institute Genomics Platform"/>
            <consortium name="The Broad Institute Genome Sequencing Center for Infectious Disease"/>
            <person name="Wu L."/>
            <person name="Ma J."/>
        </authorList>
    </citation>
    <scope>NUCLEOTIDE SEQUENCE [LARGE SCALE GENOMIC DNA]</scope>
    <source>
        <strain evidence="2">DFY28</strain>
    </source>
</reference>
<gene>
    <name evidence="1" type="ORF">ACFPWU_04810</name>
</gene>
<proteinExistence type="predicted"/>
<accession>A0ABW1QWI6</accession>
<evidence type="ECO:0000313" key="1">
    <source>
        <dbReference type="EMBL" id="MFC6152980.1"/>
    </source>
</evidence>
<evidence type="ECO:0000313" key="2">
    <source>
        <dbReference type="Proteomes" id="UP001596098"/>
    </source>
</evidence>
<name>A0ABW1QWI6_9ACTN</name>
<protein>
    <submittedName>
        <fullName evidence="1">Uncharacterized protein</fullName>
    </submittedName>
</protein>
<dbReference type="EMBL" id="JBHSQI010000002">
    <property type="protein sequence ID" value="MFC6152980.1"/>
    <property type="molecule type" value="Genomic_DNA"/>
</dbReference>
<dbReference type="RefSeq" id="WP_128219403.1">
    <property type="nucleotide sequence ID" value="NZ_CP034929.1"/>
</dbReference>
<sequence>MTATPTPDDFRALARSSPWLCTSAHITRRMHRDGVHQVVEAWLRRPGELTVLDENGEHSWAAGMQTYVPPSVVAAWSGMPERYADDVVAARAASLRWVHAAEPMRREDGLVAVRPDQGQEWLAATGQVPEAYEVDDPMYDNYVWVAMLDPLELSAGVALRDVNVTTHHGREAWAALAVTEPAYEPRCGCCPLLENAHTARQEYGDEKRLVAAAYPVAHRVVLDRATGFVVSVAPVWGREDGRRDLGFDLEIHASA</sequence>